<accession>A0A8X6MNK3</accession>
<dbReference type="GO" id="GO:0031012">
    <property type="term" value="C:extracellular matrix"/>
    <property type="evidence" value="ECO:0007669"/>
    <property type="project" value="TreeGrafter"/>
</dbReference>
<organism evidence="2 3">
    <name type="scientific">Nephila pilipes</name>
    <name type="common">Giant wood spider</name>
    <name type="synonym">Nephila maculata</name>
    <dbReference type="NCBI Taxonomy" id="299642"/>
    <lineage>
        <taxon>Eukaryota</taxon>
        <taxon>Metazoa</taxon>
        <taxon>Ecdysozoa</taxon>
        <taxon>Arthropoda</taxon>
        <taxon>Chelicerata</taxon>
        <taxon>Arachnida</taxon>
        <taxon>Araneae</taxon>
        <taxon>Araneomorphae</taxon>
        <taxon>Entelegynae</taxon>
        <taxon>Araneoidea</taxon>
        <taxon>Nephilidae</taxon>
        <taxon>Nephila</taxon>
    </lineage>
</organism>
<reference evidence="2" key="1">
    <citation type="submission" date="2020-08" db="EMBL/GenBank/DDBJ databases">
        <title>Multicomponent nature underlies the extraordinary mechanical properties of spider dragline silk.</title>
        <authorList>
            <person name="Kono N."/>
            <person name="Nakamura H."/>
            <person name="Mori M."/>
            <person name="Yoshida Y."/>
            <person name="Ohtoshi R."/>
            <person name="Malay A.D."/>
            <person name="Moran D.A.P."/>
            <person name="Tomita M."/>
            <person name="Numata K."/>
            <person name="Arakawa K."/>
        </authorList>
    </citation>
    <scope>NUCLEOTIDE SEQUENCE</scope>
</reference>
<comment type="caution">
    <text evidence="2">The sequence shown here is derived from an EMBL/GenBank/DDBJ whole genome shotgun (WGS) entry which is preliminary data.</text>
</comment>
<feature type="region of interest" description="Disordered" evidence="1">
    <location>
        <begin position="156"/>
        <end position="211"/>
    </location>
</feature>
<name>A0A8X6MNK3_NEPPI</name>
<dbReference type="OrthoDB" id="5983381at2759"/>
<feature type="region of interest" description="Disordered" evidence="1">
    <location>
        <begin position="226"/>
        <end position="245"/>
    </location>
</feature>
<dbReference type="Proteomes" id="UP000887013">
    <property type="component" value="Unassembled WGS sequence"/>
</dbReference>
<dbReference type="InterPro" id="IPR008160">
    <property type="entry name" value="Collagen"/>
</dbReference>
<feature type="compositionally biased region" description="Polar residues" evidence="1">
    <location>
        <begin position="200"/>
        <end position="211"/>
    </location>
</feature>
<dbReference type="Pfam" id="PF01391">
    <property type="entry name" value="Collagen"/>
    <property type="match status" value="1"/>
</dbReference>
<proteinExistence type="predicted"/>
<dbReference type="PANTHER" id="PTHR24023:SF1082">
    <property type="entry name" value="COLLAGEN TRIPLE HELIX REPEAT"/>
    <property type="match status" value="1"/>
</dbReference>
<sequence length="245" mass="26572">MKRNLLFCLFQRHGRDIFLLHNDNYSTHHLHGNEQHHNKDQDKDNAQDYKVHKGSHAVTHFFSPREDDLQYLPNVELLRGEKGDTGAPGPPGPMGPKGEKGDCSWFGNPRWKRKDKREEWIFPDIGSGEGPSTDFAPPWDPAEPEKCYCNISALELPPGPPGQDGRDGLPGIPGHPGMPGPPGEIGLPGLPGPKGEKGSTGATGSPGMTGQRRTWAFPVLLVPEVFPGPPGPPASATSHRGSILM</sequence>
<dbReference type="InterPro" id="IPR050149">
    <property type="entry name" value="Collagen_superfamily"/>
</dbReference>
<protein>
    <recommendedName>
        <fullName evidence="4">Collagen-like protein</fullName>
    </recommendedName>
</protein>
<feature type="region of interest" description="Disordered" evidence="1">
    <location>
        <begin position="79"/>
        <end position="109"/>
    </location>
</feature>
<dbReference type="GO" id="GO:0005615">
    <property type="term" value="C:extracellular space"/>
    <property type="evidence" value="ECO:0007669"/>
    <property type="project" value="TreeGrafter"/>
</dbReference>
<keyword evidence="3" id="KW-1185">Reference proteome</keyword>
<dbReference type="EMBL" id="BMAW01000572">
    <property type="protein sequence ID" value="GFS69687.1"/>
    <property type="molecule type" value="Genomic_DNA"/>
</dbReference>
<evidence type="ECO:0000313" key="2">
    <source>
        <dbReference type="EMBL" id="GFS69687.1"/>
    </source>
</evidence>
<evidence type="ECO:0000313" key="3">
    <source>
        <dbReference type="Proteomes" id="UP000887013"/>
    </source>
</evidence>
<dbReference type="AlphaFoldDB" id="A0A8X6MNK3"/>
<evidence type="ECO:0008006" key="4">
    <source>
        <dbReference type="Google" id="ProtNLM"/>
    </source>
</evidence>
<feature type="compositionally biased region" description="Polar residues" evidence="1">
    <location>
        <begin position="235"/>
        <end position="245"/>
    </location>
</feature>
<dbReference type="PANTHER" id="PTHR24023">
    <property type="entry name" value="COLLAGEN ALPHA"/>
    <property type="match status" value="1"/>
</dbReference>
<gene>
    <name evidence="2" type="primary">AVEN_176183_1</name>
    <name evidence="2" type="ORF">NPIL_186431</name>
</gene>
<dbReference type="Gene3D" id="1.20.5.320">
    <property type="entry name" value="6-Phosphogluconate Dehydrogenase, domain 3"/>
    <property type="match status" value="1"/>
</dbReference>
<evidence type="ECO:0000256" key="1">
    <source>
        <dbReference type="SAM" id="MobiDB-lite"/>
    </source>
</evidence>